<dbReference type="CDD" id="cd07389">
    <property type="entry name" value="MPP_PhoD"/>
    <property type="match status" value="1"/>
</dbReference>
<dbReference type="InterPro" id="IPR006311">
    <property type="entry name" value="TAT_signal"/>
</dbReference>
<evidence type="ECO:0000259" key="1">
    <source>
        <dbReference type="Pfam" id="PF09423"/>
    </source>
</evidence>
<dbReference type="Gene3D" id="2.60.40.380">
    <property type="entry name" value="Purple acid phosphatase-like, N-terminal"/>
    <property type="match status" value="1"/>
</dbReference>
<dbReference type="PROSITE" id="PS51318">
    <property type="entry name" value="TAT"/>
    <property type="match status" value="1"/>
</dbReference>
<name>A0A4Q0MP95_9HYPH</name>
<dbReference type="Gene3D" id="3.60.21.70">
    <property type="entry name" value="PhoD-like phosphatase"/>
    <property type="match status" value="1"/>
</dbReference>
<dbReference type="RefSeq" id="WP_128775603.1">
    <property type="nucleotide sequence ID" value="NZ_RYFI01000001.1"/>
</dbReference>
<dbReference type="InterPro" id="IPR052900">
    <property type="entry name" value="Phospholipid_Metab_Enz"/>
</dbReference>
<dbReference type="OrthoDB" id="327733at2"/>
<gene>
    <name evidence="3" type="ORF">EK403_00780</name>
</gene>
<accession>A0A4Q0MP95</accession>
<keyword evidence="4" id="KW-1185">Reference proteome</keyword>
<dbReference type="InterPro" id="IPR029052">
    <property type="entry name" value="Metallo-depent_PP-like"/>
</dbReference>
<organism evidence="3 4">
    <name type="scientific">Hansschlegelia zhihuaiae</name>
    <dbReference type="NCBI Taxonomy" id="405005"/>
    <lineage>
        <taxon>Bacteria</taxon>
        <taxon>Pseudomonadati</taxon>
        <taxon>Pseudomonadota</taxon>
        <taxon>Alphaproteobacteria</taxon>
        <taxon>Hyphomicrobiales</taxon>
        <taxon>Methylopilaceae</taxon>
        <taxon>Hansschlegelia</taxon>
    </lineage>
</organism>
<dbReference type="SUPFAM" id="SSF56300">
    <property type="entry name" value="Metallo-dependent phosphatases"/>
    <property type="match status" value="1"/>
</dbReference>
<dbReference type="PANTHER" id="PTHR43606:SF2">
    <property type="entry name" value="ALKALINE PHOSPHATASE FAMILY PROTEIN (AFU_ORTHOLOGUE AFUA_5G03860)"/>
    <property type="match status" value="1"/>
</dbReference>
<comment type="caution">
    <text evidence="3">The sequence shown here is derived from an EMBL/GenBank/DDBJ whole genome shotgun (WGS) entry which is preliminary data.</text>
</comment>
<dbReference type="AlphaFoldDB" id="A0A4Q0MP95"/>
<proteinExistence type="predicted"/>
<dbReference type="InterPro" id="IPR032093">
    <property type="entry name" value="PhoD_N"/>
</dbReference>
<evidence type="ECO:0000313" key="4">
    <source>
        <dbReference type="Proteomes" id="UP000289708"/>
    </source>
</evidence>
<reference evidence="3 4" key="1">
    <citation type="submission" date="2018-12" db="EMBL/GenBank/DDBJ databases">
        <title>bacterium Hansschlegelia zhihuaiae S113.</title>
        <authorList>
            <person name="He J."/>
        </authorList>
    </citation>
    <scope>NUCLEOTIDE SEQUENCE [LARGE SCALE GENOMIC DNA]</scope>
    <source>
        <strain evidence="3 4">S 113</strain>
    </source>
</reference>
<dbReference type="Pfam" id="PF16655">
    <property type="entry name" value="PhoD_N"/>
    <property type="match status" value="1"/>
</dbReference>
<dbReference type="Proteomes" id="UP000289708">
    <property type="component" value="Unassembled WGS sequence"/>
</dbReference>
<feature type="domain" description="Phospholipase D N-terminal" evidence="2">
    <location>
        <begin position="53"/>
        <end position="142"/>
    </location>
</feature>
<dbReference type="Pfam" id="PF09423">
    <property type="entry name" value="PhoD"/>
    <property type="match status" value="1"/>
</dbReference>
<dbReference type="InterPro" id="IPR038607">
    <property type="entry name" value="PhoD-like_sf"/>
</dbReference>
<dbReference type="InterPro" id="IPR018946">
    <property type="entry name" value="PhoD-like_MPP"/>
</dbReference>
<dbReference type="EMBL" id="RYFI01000001">
    <property type="protein sequence ID" value="RXF75425.1"/>
    <property type="molecule type" value="Genomic_DNA"/>
</dbReference>
<sequence length="601" mass="65466">MAGDFENGDERSGLRLTRREALRLTVAAGVSATTLTLAVTDPAVAARAGAFLHGVASGDPKPRRVIIWTRVTKADAPAEIPVTWSVAEDAQMRRVVQSGEDAARIGRDHTVKVDVVGLEPGKTYYYRFEAEGDVSPVGRTRTLPEGAVKRAKFAVCSCSNYELGYFNAYREAARRDDLDAVLHLGDYIYEYGPGLEGYTTPATALGLAPKPRDGLLEPREEIVALEQYRARHALYKTDPDLQKLQRQNPFIHIWDDHEVANDAYVNGAENHQPETEGPWSARRRAGIRAFYEWLPVREPSDGFRLDPETGRPDDLYRVFDFGDLARLVMTDSRQAGREKQLATEKLVAAYTGQPPQGPFPLDVNGKGETRTLLGAEQESWFEKRIAQSTQTWQLIGNQVLMFYQAAPDINGSTVLDATQKAQIIGLLDQIFGAGSGAQIAALGAAGLPFPLAADAWTGYPSARIKMLEALSKAPNPVVLTGDSHNAWTANLVLPSAEGAKPVGAEFGGTSISSPGIEQYLLGLPPELIAAVLVETSARHPNDKLIFTDQGRRGLMLVDVTPKAVTVDHVFVSTVFEKGYATETKRFRVPVGKKAAEEAVSS</sequence>
<evidence type="ECO:0000313" key="3">
    <source>
        <dbReference type="EMBL" id="RXF75425.1"/>
    </source>
</evidence>
<feature type="domain" description="PhoD-like phosphatase metallophosphatase" evidence="1">
    <location>
        <begin position="153"/>
        <end position="567"/>
    </location>
</feature>
<protein>
    <submittedName>
        <fullName evidence="3">Alkaline phosphatase</fullName>
    </submittedName>
</protein>
<evidence type="ECO:0000259" key="2">
    <source>
        <dbReference type="Pfam" id="PF16655"/>
    </source>
</evidence>
<dbReference type="PANTHER" id="PTHR43606">
    <property type="entry name" value="PHOSPHATASE, PUTATIVE (AFU_ORTHOLOGUE AFUA_6G08710)-RELATED"/>
    <property type="match status" value="1"/>
</dbReference>